<accession>A0AAV0AJ89</accession>
<reference evidence="1" key="1">
    <citation type="submission" date="2022-06" db="EMBL/GenBank/DDBJ databases">
        <authorList>
            <consortium name="SYNGENTA / RWTH Aachen University"/>
        </authorList>
    </citation>
    <scope>NUCLEOTIDE SEQUENCE</scope>
</reference>
<protein>
    <submittedName>
        <fullName evidence="1">Uncharacterized protein</fullName>
    </submittedName>
</protein>
<proteinExistence type="predicted"/>
<keyword evidence="2" id="KW-1185">Reference proteome</keyword>
<name>A0AAV0AJ89_PHAPC</name>
<evidence type="ECO:0000313" key="2">
    <source>
        <dbReference type="Proteomes" id="UP001153365"/>
    </source>
</evidence>
<dbReference type="Proteomes" id="UP001153365">
    <property type="component" value="Unassembled WGS sequence"/>
</dbReference>
<organism evidence="1 2">
    <name type="scientific">Phakopsora pachyrhizi</name>
    <name type="common">Asian soybean rust disease fungus</name>
    <dbReference type="NCBI Taxonomy" id="170000"/>
    <lineage>
        <taxon>Eukaryota</taxon>
        <taxon>Fungi</taxon>
        <taxon>Dikarya</taxon>
        <taxon>Basidiomycota</taxon>
        <taxon>Pucciniomycotina</taxon>
        <taxon>Pucciniomycetes</taxon>
        <taxon>Pucciniales</taxon>
        <taxon>Phakopsoraceae</taxon>
        <taxon>Phakopsora</taxon>
    </lineage>
</organism>
<evidence type="ECO:0000313" key="1">
    <source>
        <dbReference type="EMBL" id="CAH7667829.1"/>
    </source>
</evidence>
<sequence length="76" mass="8299">MWEELKRKKSVLRERPLSVRLAKLHKAYGSLTTSNKKGRGKPAIREGSILRRTVEISNEKEDGADGGIGNCCGGGC</sequence>
<gene>
    <name evidence="1" type="ORF">PPACK8108_LOCUS2259</name>
</gene>
<comment type="caution">
    <text evidence="1">The sequence shown here is derived from an EMBL/GenBank/DDBJ whole genome shotgun (WGS) entry which is preliminary data.</text>
</comment>
<dbReference type="AlphaFoldDB" id="A0AAV0AJ89"/>
<dbReference type="EMBL" id="CALTRL010000388">
    <property type="protein sequence ID" value="CAH7667829.1"/>
    <property type="molecule type" value="Genomic_DNA"/>
</dbReference>